<protein>
    <submittedName>
        <fullName evidence="2">Uncharacterized protein</fullName>
    </submittedName>
</protein>
<dbReference type="STRING" id="1081108.A0A168GJ03"/>
<dbReference type="EMBL" id="AZHF01000004">
    <property type="protein sequence ID" value="OAA76547.1"/>
    <property type="molecule type" value="Genomic_DNA"/>
</dbReference>
<keyword evidence="1" id="KW-0812">Transmembrane</keyword>
<evidence type="ECO:0000313" key="3">
    <source>
        <dbReference type="Proteomes" id="UP000076881"/>
    </source>
</evidence>
<feature type="transmembrane region" description="Helical" evidence="1">
    <location>
        <begin position="22"/>
        <end position="43"/>
    </location>
</feature>
<organism evidence="2 3">
    <name type="scientific">Akanthomyces lecanii RCEF 1005</name>
    <dbReference type="NCBI Taxonomy" id="1081108"/>
    <lineage>
        <taxon>Eukaryota</taxon>
        <taxon>Fungi</taxon>
        <taxon>Dikarya</taxon>
        <taxon>Ascomycota</taxon>
        <taxon>Pezizomycotina</taxon>
        <taxon>Sordariomycetes</taxon>
        <taxon>Hypocreomycetidae</taxon>
        <taxon>Hypocreales</taxon>
        <taxon>Cordycipitaceae</taxon>
        <taxon>Akanthomyces</taxon>
        <taxon>Cordyceps confragosa</taxon>
    </lineage>
</organism>
<accession>A0A168GJ03</accession>
<gene>
    <name evidence="2" type="ORF">LEL_06231</name>
</gene>
<comment type="caution">
    <text evidence="2">The sequence shown here is derived from an EMBL/GenBank/DDBJ whole genome shotgun (WGS) entry which is preliminary data.</text>
</comment>
<feature type="transmembrane region" description="Helical" evidence="1">
    <location>
        <begin position="147"/>
        <end position="169"/>
    </location>
</feature>
<keyword evidence="1" id="KW-1133">Transmembrane helix</keyword>
<sequence>MALFPLQVDEPARPPRPAAQKALVLGAGLAMSIVYFWGPFAILAAANDTPPPRDLLGLATVVLILVFFLQTFLLYRLLSQTRVCPALTDPAGAFFYESRAGSAVLLFLCVPWFVLGAYGLFISLFPAAETVARFFDSKNHSDSTGSLSPVSALIMVTTPMALLTGIWWVSGTALRALYRVLRTNTGRGQYEGVPLGLDEPRPDEQRFRQSMHTGMRLGGRTTAILDFVPTPSWLRRW</sequence>
<dbReference type="OrthoDB" id="4868736at2759"/>
<dbReference type="Proteomes" id="UP000076881">
    <property type="component" value="Unassembled WGS sequence"/>
</dbReference>
<feature type="transmembrane region" description="Helical" evidence="1">
    <location>
        <begin position="104"/>
        <end position="127"/>
    </location>
</feature>
<name>A0A168GJ03_CORDF</name>
<reference evidence="2 3" key="1">
    <citation type="journal article" date="2016" name="Genome Biol. Evol.">
        <title>Divergent and convergent evolution of fungal pathogenicity.</title>
        <authorList>
            <person name="Shang Y."/>
            <person name="Xiao G."/>
            <person name="Zheng P."/>
            <person name="Cen K."/>
            <person name="Zhan S."/>
            <person name="Wang C."/>
        </authorList>
    </citation>
    <scope>NUCLEOTIDE SEQUENCE [LARGE SCALE GENOMIC DNA]</scope>
    <source>
        <strain evidence="2 3">RCEF 1005</strain>
    </source>
</reference>
<keyword evidence="1" id="KW-0472">Membrane</keyword>
<evidence type="ECO:0000313" key="2">
    <source>
        <dbReference type="EMBL" id="OAA76547.1"/>
    </source>
</evidence>
<dbReference type="AlphaFoldDB" id="A0A168GJ03"/>
<keyword evidence="3" id="KW-1185">Reference proteome</keyword>
<proteinExistence type="predicted"/>
<feature type="transmembrane region" description="Helical" evidence="1">
    <location>
        <begin position="55"/>
        <end position="75"/>
    </location>
</feature>
<evidence type="ECO:0000256" key="1">
    <source>
        <dbReference type="SAM" id="Phobius"/>
    </source>
</evidence>